<evidence type="ECO:0000256" key="6">
    <source>
        <dbReference type="SAM" id="Phobius"/>
    </source>
</evidence>
<gene>
    <name evidence="7" type="ORF">SAMN02745176_02274</name>
</gene>
<evidence type="ECO:0000256" key="1">
    <source>
        <dbReference type="ARBA" id="ARBA00004236"/>
    </source>
</evidence>
<dbReference type="GO" id="GO:0016020">
    <property type="term" value="C:membrane"/>
    <property type="evidence" value="ECO:0007669"/>
    <property type="project" value="InterPro"/>
</dbReference>
<keyword evidence="4 6" id="KW-1133">Transmembrane helix</keyword>
<proteinExistence type="predicted"/>
<evidence type="ECO:0000313" key="7">
    <source>
        <dbReference type="EMBL" id="SHJ05913.1"/>
    </source>
</evidence>
<protein>
    <submittedName>
        <fullName evidence="7">Flagellar biosynthesis protein, FliO</fullName>
    </submittedName>
</protein>
<feature type="transmembrane region" description="Helical" evidence="6">
    <location>
        <begin position="12"/>
        <end position="34"/>
    </location>
</feature>
<reference evidence="7 8" key="1">
    <citation type="submission" date="2016-11" db="EMBL/GenBank/DDBJ databases">
        <authorList>
            <person name="Jaros S."/>
            <person name="Januszkiewicz K."/>
            <person name="Wedrychowicz H."/>
        </authorList>
    </citation>
    <scope>NUCLEOTIDE SEQUENCE [LARGE SCALE GENOMIC DNA]</scope>
    <source>
        <strain evidence="7 8">DSM 19022</strain>
    </source>
</reference>
<dbReference type="GO" id="GO:0044781">
    <property type="term" value="P:bacterial-type flagellum organization"/>
    <property type="evidence" value="ECO:0007669"/>
    <property type="project" value="InterPro"/>
</dbReference>
<dbReference type="EMBL" id="FQZS01000014">
    <property type="protein sequence ID" value="SHJ05913.1"/>
    <property type="molecule type" value="Genomic_DNA"/>
</dbReference>
<comment type="subcellular location">
    <subcellularLocation>
        <location evidence="1">Cell membrane</location>
    </subcellularLocation>
</comment>
<keyword evidence="8" id="KW-1185">Reference proteome</keyword>
<keyword evidence="7" id="KW-0282">Flagellum</keyword>
<keyword evidence="3 6" id="KW-0812">Transmembrane</keyword>
<keyword evidence="7" id="KW-0966">Cell projection</keyword>
<keyword evidence="5 6" id="KW-0472">Membrane</keyword>
<evidence type="ECO:0000256" key="5">
    <source>
        <dbReference type="ARBA" id="ARBA00023136"/>
    </source>
</evidence>
<sequence length="143" mass="16756">MNGLYESNGFMSLLKLIYIIIIFLIVLAFSYYFSKFIGRRVTGKNKHMKLIETLSFGNDRRLHIIKVCDEFYLISDSLKGIYLIDKLTDEKMKDQLMNSDGFNDFDSYLINTYSNMDLHHSTNGIKHNIEKLKKIIKGIKKNE</sequence>
<keyword evidence="2" id="KW-1003">Cell membrane</keyword>
<accession>A0A1M6G7J7</accession>
<dbReference type="STRING" id="1122184.SAMN02745176_02274"/>
<evidence type="ECO:0000256" key="2">
    <source>
        <dbReference type="ARBA" id="ARBA00022475"/>
    </source>
</evidence>
<organism evidence="7 8">
    <name type="scientific">Lutispora thermophila DSM 19022</name>
    <dbReference type="NCBI Taxonomy" id="1122184"/>
    <lineage>
        <taxon>Bacteria</taxon>
        <taxon>Bacillati</taxon>
        <taxon>Bacillota</taxon>
        <taxon>Clostridia</taxon>
        <taxon>Lutisporales</taxon>
        <taxon>Lutisporaceae</taxon>
        <taxon>Lutispora</taxon>
    </lineage>
</organism>
<dbReference type="InterPro" id="IPR022781">
    <property type="entry name" value="Flagellar_biosynth_FliO"/>
</dbReference>
<evidence type="ECO:0000313" key="8">
    <source>
        <dbReference type="Proteomes" id="UP000184442"/>
    </source>
</evidence>
<dbReference type="RefSeq" id="WP_073026316.1">
    <property type="nucleotide sequence ID" value="NZ_FQZS01000014.1"/>
</dbReference>
<keyword evidence="7" id="KW-0969">Cilium</keyword>
<evidence type="ECO:0000256" key="4">
    <source>
        <dbReference type="ARBA" id="ARBA00022989"/>
    </source>
</evidence>
<name>A0A1M6G7J7_9FIRM</name>
<dbReference type="AlphaFoldDB" id="A0A1M6G7J7"/>
<dbReference type="Pfam" id="PF04347">
    <property type="entry name" value="FliO"/>
    <property type="match status" value="1"/>
</dbReference>
<dbReference type="OrthoDB" id="1957295at2"/>
<evidence type="ECO:0000256" key="3">
    <source>
        <dbReference type="ARBA" id="ARBA00022692"/>
    </source>
</evidence>
<dbReference type="Proteomes" id="UP000184442">
    <property type="component" value="Unassembled WGS sequence"/>
</dbReference>